<sequence>MSSDVVTRPPESVTVTVTRRALPGRDEEMSAWVQAGQRLAGGFDGFLGAGHVRPGPASQDWHMLYRFADERALDRWQRSEQRDWWLKSALGIVQETRVEKRTGIEGWFDEPSGRVLSTAVPNGPPRWKQACVIFLAFAPVNLAAQAVLLPVVGGWPLPLRVLALTAVLIPLMTYLVLPFVTSRLQWWLEGRPGPWRRRRRHAGRP</sequence>
<dbReference type="PANTHER" id="PTHR40057:SF1">
    <property type="entry name" value="SLR1162 PROTEIN"/>
    <property type="match status" value="1"/>
</dbReference>
<dbReference type="InterPro" id="IPR038762">
    <property type="entry name" value="ABM_predict"/>
</dbReference>
<dbReference type="RefSeq" id="WP_340288668.1">
    <property type="nucleotide sequence ID" value="NZ_JBBEOI010000003.1"/>
</dbReference>
<keyword evidence="1" id="KW-0472">Membrane</keyword>
<evidence type="ECO:0000256" key="1">
    <source>
        <dbReference type="SAM" id="Phobius"/>
    </source>
</evidence>
<dbReference type="SUPFAM" id="SSF54909">
    <property type="entry name" value="Dimeric alpha+beta barrel"/>
    <property type="match status" value="1"/>
</dbReference>
<protein>
    <submittedName>
        <fullName evidence="2">Antibiotic biosynthesis monooxygenase</fullName>
    </submittedName>
</protein>
<accession>A0ABV7WCR7</accession>
<feature type="transmembrane region" description="Helical" evidence="1">
    <location>
        <begin position="161"/>
        <end position="181"/>
    </location>
</feature>
<dbReference type="PANTHER" id="PTHR40057">
    <property type="entry name" value="SLR1162 PROTEIN"/>
    <property type="match status" value="1"/>
</dbReference>
<comment type="caution">
    <text evidence="2">The sequence shown here is derived from an EMBL/GenBank/DDBJ whole genome shotgun (WGS) entry which is preliminary data.</text>
</comment>
<keyword evidence="1" id="KW-0812">Transmembrane</keyword>
<dbReference type="InterPro" id="IPR011008">
    <property type="entry name" value="Dimeric_a/b-barrel"/>
</dbReference>
<evidence type="ECO:0000313" key="3">
    <source>
        <dbReference type="Proteomes" id="UP001595685"/>
    </source>
</evidence>
<evidence type="ECO:0000313" key="2">
    <source>
        <dbReference type="EMBL" id="MFC3687265.1"/>
    </source>
</evidence>
<dbReference type="Gene3D" id="3.30.70.100">
    <property type="match status" value="1"/>
</dbReference>
<dbReference type="GO" id="GO:0004497">
    <property type="term" value="F:monooxygenase activity"/>
    <property type="evidence" value="ECO:0007669"/>
    <property type="project" value="UniProtKB-KW"/>
</dbReference>
<proteinExistence type="predicted"/>
<feature type="transmembrane region" description="Helical" evidence="1">
    <location>
        <begin position="132"/>
        <end position="155"/>
    </location>
</feature>
<reference evidence="3" key="1">
    <citation type="journal article" date="2019" name="Int. J. Syst. Evol. Microbiol.">
        <title>The Global Catalogue of Microorganisms (GCM) 10K type strain sequencing project: providing services to taxonomists for standard genome sequencing and annotation.</title>
        <authorList>
            <consortium name="The Broad Institute Genomics Platform"/>
            <consortium name="The Broad Institute Genome Sequencing Center for Infectious Disease"/>
            <person name="Wu L."/>
            <person name="Ma J."/>
        </authorList>
    </citation>
    <scope>NUCLEOTIDE SEQUENCE [LARGE SCALE GENOMIC DNA]</scope>
    <source>
        <strain evidence="3">NCAIM B.02333</strain>
    </source>
</reference>
<keyword evidence="3" id="KW-1185">Reference proteome</keyword>
<keyword evidence="2" id="KW-0560">Oxidoreductase</keyword>
<keyword evidence="1" id="KW-1133">Transmembrane helix</keyword>
<gene>
    <name evidence="2" type="ORF">ACFOLH_02790</name>
</gene>
<dbReference type="Proteomes" id="UP001595685">
    <property type="component" value="Unassembled WGS sequence"/>
</dbReference>
<organism evidence="2 3">
    <name type="scientific">Aquipuribacter hungaricus</name>
    <dbReference type="NCBI Taxonomy" id="545624"/>
    <lineage>
        <taxon>Bacteria</taxon>
        <taxon>Bacillati</taxon>
        <taxon>Actinomycetota</taxon>
        <taxon>Actinomycetes</taxon>
        <taxon>Micrococcales</taxon>
        <taxon>Intrasporangiaceae</taxon>
        <taxon>Aquipuribacter</taxon>
    </lineage>
</organism>
<keyword evidence="2" id="KW-0503">Monooxygenase</keyword>
<dbReference type="EMBL" id="JBHRWW010000001">
    <property type="protein sequence ID" value="MFC3687265.1"/>
    <property type="molecule type" value="Genomic_DNA"/>
</dbReference>
<name>A0ABV7WCR7_9MICO</name>